<sequence>MGLYPKLEEVTMTRDVPVAACPLMSGREADALRQGRFRVAAVSVCLSGGEVDEVGDA</sequence>
<accession>A0A1I5ULK9</accession>
<dbReference type="Proteomes" id="UP000199356">
    <property type="component" value="Unassembled WGS sequence"/>
</dbReference>
<reference evidence="1 2" key="1">
    <citation type="submission" date="2016-10" db="EMBL/GenBank/DDBJ databases">
        <authorList>
            <person name="de Groot N.N."/>
        </authorList>
    </citation>
    <scope>NUCLEOTIDE SEQUENCE [LARGE SCALE GENOMIC DNA]</scope>
    <source>
        <strain evidence="1 2">DSM 19547</strain>
    </source>
</reference>
<dbReference type="EMBL" id="FOXA01000021">
    <property type="protein sequence ID" value="SFP95486.1"/>
    <property type="molecule type" value="Genomic_DNA"/>
</dbReference>
<evidence type="ECO:0000313" key="2">
    <source>
        <dbReference type="Proteomes" id="UP000199356"/>
    </source>
</evidence>
<gene>
    <name evidence="1" type="ORF">SAMN04488047_12127</name>
</gene>
<keyword evidence="2" id="KW-1185">Reference proteome</keyword>
<organism evidence="1 2">
    <name type="scientific">Tranquillimonas alkanivorans</name>
    <dbReference type="NCBI Taxonomy" id="441119"/>
    <lineage>
        <taxon>Bacteria</taxon>
        <taxon>Pseudomonadati</taxon>
        <taxon>Pseudomonadota</taxon>
        <taxon>Alphaproteobacteria</taxon>
        <taxon>Rhodobacterales</taxon>
        <taxon>Roseobacteraceae</taxon>
        <taxon>Tranquillimonas</taxon>
    </lineage>
</organism>
<protein>
    <submittedName>
        <fullName evidence="1">Uncharacterized protein</fullName>
    </submittedName>
</protein>
<name>A0A1I5ULK9_9RHOB</name>
<dbReference type="STRING" id="441119.SAMN04488047_12127"/>
<evidence type="ECO:0000313" key="1">
    <source>
        <dbReference type="EMBL" id="SFP95486.1"/>
    </source>
</evidence>
<dbReference type="AlphaFoldDB" id="A0A1I5ULK9"/>
<proteinExistence type="predicted"/>